<dbReference type="Proteomes" id="UP000217790">
    <property type="component" value="Unassembled WGS sequence"/>
</dbReference>
<accession>A0A2H3CJ80</accession>
<proteinExistence type="predicted"/>
<gene>
    <name evidence="1" type="ORF">ARMGADRAFT_779844</name>
</gene>
<keyword evidence="2" id="KW-1185">Reference proteome</keyword>
<protein>
    <submittedName>
        <fullName evidence="1">Uncharacterized protein</fullName>
    </submittedName>
</protein>
<evidence type="ECO:0000313" key="1">
    <source>
        <dbReference type="EMBL" id="PBK81404.1"/>
    </source>
</evidence>
<reference evidence="2" key="1">
    <citation type="journal article" date="2017" name="Nat. Ecol. Evol.">
        <title>Genome expansion and lineage-specific genetic innovations in the forest pathogenic fungi Armillaria.</title>
        <authorList>
            <person name="Sipos G."/>
            <person name="Prasanna A.N."/>
            <person name="Walter M.C."/>
            <person name="O'Connor E."/>
            <person name="Balint B."/>
            <person name="Krizsan K."/>
            <person name="Kiss B."/>
            <person name="Hess J."/>
            <person name="Varga T."/>
            <person name="Slot J."/>
            <person name="Riley R."/>
            <person name="Boka B."/>
            <person name="Rigling D."/>
            <person name="Barry K."/>
            <person name="Lee J."/>
            <person name="Mihaltcheva S."/>
            <person name="LaButti K."/>
            <person name="Lipzen A."/>
            <person name="Waldron R."/>
            <person name="Moloney N.M."/>
            <person name="Sperisen C."/>
            <person name="Kredics L."/>
            <person name="Vagvoelgyi C."/>
            <person name="Patrignani A."/>
            <person name="Fitzpatrick D."/>
            <person name="Nagy I."/>
            <person name="Doyle S."/>
            <person name="Anderson J.B."/>
            <person name="Grigoriev I.V."/>
            <person name="Gueldener U."/>
            <person name="Muensterkoetter M."/>
            <person name="Nagy L.G."/>
        </authorList>
    </citation>
    <scope>NUCLEOTIDE SEQUENCE [LARGE SCALE GENOMIC DNA]</scope>
    <source>
        <strain evidence="2">Ar21-2</strain>
    </source>
</reference>
<evidence type="ECO:0000313" key="2">
    <source>
        <dbReference type="Proteomes" id="UP000217790"/>
    </source>
</evidence>
<sequence length="120" mass="13316">MGLVFRTIFSLHRPPKSLTSSFSTPCIFYLQSLSMNMFGNWSISIARCVFILRSAYIWQASPLPAYFISSATRASVALTTGGPSDVRGHFVFQGVGVFLEGISKKAADPSIYPFPFDCWF</sequence>
<dbReference type="InParanoid" id="A0A2H3CJ80"/>
<dbReference type="AlphaFoldDB" id="A0A2H3CJ80"/>
<dbReference type="EMBL" id="KZ293730">
    <property type="protein sequence ID" value="PBK81404.1"/>
    <property type="molecule type" value="Genomic_DNA"/>
</dbReference>
<organism evidence="1 2">
    <name type="scientific">Armillaria gallica</name>
    <name type="common">Bulbous honey fungus</name>
    <name type="synonym">Armillaria bulbosa</name>
    <dbReference type="NCBI Taxonomy" id="47427"/>
    <lineage>
        <taxon>Eukaryota</taxon>
        <taxon>Fungi</taxon>
        <taxon>Dikarya</taxon>
        <taxon>Basidiomycota</taxon>
        <taxon>Agaricomycotina</taxon>
        <taxon>Agaricomycetes</taxon>
        <taxon>Agaricomycetidae</taxon>
        <taxon>Agaricales</taxon>
        <taxon>Marasmiineae</taxon>
        <taxon>Physalacriaceae</taxon>
        <taxon>Armillaria</taxon>
    </lineage>
</organism>
<name>A0A2H3CJ80_ARMGA</name>